<proteinExistence type="predicted"/>
<protein>
    <submittedName>
        <fullName evidence="1">Uncharacterized protein</fullName>
    </submittedName>
</protein>
<reference evidence="1" key="1">
    <citation type="submission" date="2016-10" db="EMBL/GenBank/DDBJ databases">
        <authorList>
            <person name="de Groot N.N."/>
        </authorList>
    </citation>
    <scope>NUCLEOTIDE SEQUENCE</scope>
</reference>
<evidence type="ECO:0000313" key="1">
    <source>
        <dbReference type="EMBL" id="SFV57498.1"/>
    </source>
</evidence>
<gene>
    <name evidence="1" type="ORF">MNB_SV-9-600</name>
</gene>
<name>A0A1W1BV65_9ZZZZ</name>
<dbReference type="EMBL" id="FPHG01000032">
    <property type="protein sequence ID" value="SFV57498.1"/>
    <property type="molecule type" value="Genomic_DNA"/>
</dbReference>
<sequence>MQIILINNDTGQLIQLYNGFGNKVSDLTTIQNWLKENAFATRVLDNVT</sequence>
<accession>A0A1W1BV65</accession>
<organism evidence="1">
    <name type="scientific">hydrothermal vent metagenome</name>
    <dbReference type="NCBI Taxonomy" id="652676"/>
    <lineage>
        <taxon>unclassified sequences</taxon>
        <taxon>metagenomes</taxon>
        <taxon>ecological metagenomes</taxon>
    </lineage>
</organism>
<dbReference type="AlphaFoldDB" id="A0A1W1BV65"/>